<name>A0A117EE14_STRSC</name>
<dbReference type="InterPro" id="IPR007848">
    <property type="entry name" value="Small_mtfrase_dom"/>
</dbReference>
<dbReference type="GO" id="GO:0008170">
    <property type="term" value="F:N-methyltransferase activity"/>
    <property type="evidence" value="ECO:0007669"/>
    <property type="project" value="UniProtKB-ARBA"/>
</dbReference>
<sequence length="248" mass="26411">MNPLSLPVSLPGVYAPQDDTELLVHALGREPLAPRARVLDVGTGTGAVALAAARRGADVTAVDISRRAVLNTRVNALLARLPVTVVRGDLLGPVAERSFDLILSNPPYVPGPAGARRRGPGPGPGAAPRPDRPGHARGAARAWHGGWDGRLLLDRICRDSPGLLRPGGVLLLVHSALSDADRTLTQLRTAGLRAGVVEHRRVAFGPVLRERSDWLRRRGLLGADGRADRDGDGDEKEELVVIRAERPR</sequence>
<proteinExistence type="inferred from homology"/>
<dbReference type="PANTHER" id="PTHR45875:SF1">
    <property type="entry name" value="METHYLTRANSFERASE N6AMT1"/>
    <property type="match status" value="1"/>
</dbReference>
<evidence type="ECO:0000256" key="4">
    <source>
        <dbReference type="ARBA" id="ARBA00022691"/>
    </source>
</evidence>
<evidence type="ECO:0000256" key="5">
    <source>
        <dbReference type="SAM" id="MobiDB-lite"/>
    </source>
</evidence>
<evidence type="ECO:0000259" key="6">
    <source>
        <dbReference type="Pfam" id="PF05175"/>
    </source>
</evidence>
<protein>
    <submittedName>
        <fullName evidence="7">Release factor glutamine methyltransferase</fullName>
    </submittedName>
</protein>
<dbReference type="OrthoDB" id="8746524at2"/>
<evidence type="ECO:0000256" key="3">
    <source>
        <dbReference type="ARBA" id="ARBA00022679"/>
    </source>
</evidence>
<accession>A0A117EE14</accession>
<comment type="caution">
    <text evidence="7">The sequence shown here is derived from an EMBL/GenBank/DDBJ whole genome shotgun (WGS) entry which is preliminary data.</text>
</comment>
<dbReference type="RefSeq" id="WP_059080976.1">
    <property type="nucleotide sequence ID" value="NZ_BCMM01000016.1"/>
</dbReference>
<dbReference type="InterPro" id="IPR029063">
    <property type="entry name" value="SAM-dependent_MTases_sf"/>
</dbReference>
<evidence type="ECO:0000256" key="1">
    <source>
        <dbReference type="ARBA" id="ARBA00006149"/>
    </source>
</evidence>
<dbReference type="SUPFAM" id="SSF53335">
    <property type="entry name" value="S-adenosyl-L-methionine-dependent methyltransferases"/>
    <property type="match status" value="1"/>
</dbReference>
<reference evidence="8" key="3">
    <citation type="submission" date="2016-02" db="EMBL/GenBank/DDBJ databases">
        <title>Draft genome of pathogenic Streptomyces sp. in Japan.</title>
        <authorList>
            <person name="Tomihama T."/>
            <person name="Ikenaga M."/>
            <person name="Sakai M."/>
            <person name="Okubo T."/>
            <person name="Ikeda S."/>
        </authorList>
    </citation>
    <scope>NUCLEOTIDE SEQUENCE [LARGE SCALE GENOMIC DNA]</scope>
    <source>
        <strain evidence="8">S58</strain>
    </source>
</reference>
<dbReference type="Pfam" id="PF05175">
    <property type="entry name" value="MTS"/>
    <property type="match status" value="1"/>
</dbReference>
<dbReference type="GO" id="GO:0003676">
    <property type="term" value="F:nucleic acid binding"/>
    <property type="evidence" value="ECO:0007669"/>
    <property type="project" value="InterPro"/>
</dbReference>
<dbReference type="GO" id="GO:0008757">
    <property type="term" value="F:S-adenosylmethionine-dependent methyltransferase activity"/>
    <property type="evidence" value="ECO:0007669"/>
    <property type="project" value="TreeGrafter"/>
</dbReference>
<dbReference type="Proteomes" id="UP000067448">
    <property type="component" value="Unassembled WGS sequence"/>
</dbReference>
<dbReference type="InterPro" id="IPR002052">
    <property type="entry name" value="DNA_methylase_N6_adenine_CS"/>
</dbReference>
<gene>
    <name evidence="7" type="primary">prmC_1</name>
    <name evidence="7" type="ORF">SsS58_03728</name>
</gene>
<reference evidence="7 8" key="2">
    <citation type="journal article" date="2016" name="Genome Announc.">
        <title>Draft Genome Sequences of Streptomyces scabiei S58, Streptomyces turgidiscabies T45, and Streptomyces acidiscabies a10, the Pathogens of Potato Common Scab, Isolated in Japan.</title>
        <authorList>
            <person name="Tomihama T."/>
            <person name="Nishi Y."/>
            <person name="Sakai M."/>
            <person name="Ikenaga M."/>
            <person name="Okubo T."/>
            <person name="Ikeda S."/>
        </authorList>
    </citation>
    <scope>NUCLEOTIDE SEQUENCE [LARGE SCALE GENOMIC DNA]</scope>
    <source>
        <strain evidence="7 8">S58</strain>
    </source>
</reference>
<keyword evidence="4" id="KW-0949">S-adenosyl-L-methionine</keyword>
<dbReference type="Gene3D" id="3.40.50.150">
    <property type="entry name" value="Vaccinia Virus protein VP39"/>
    <property type="match status" value="1"/>
</dbReference>
<evidence type="ECO:0000256" key="2">
    <source>
        <dbReference type="ARBA" id="ARBA00022603"/>
    </source>
</evidence>
<keyword evidence="3 7" id="KW-0808">Transferase</keyword>
<comment type="similarity">
    <text evidence="1">Belongs to the eukaryotic/archaeal PrmC-related family.</text>
</comment>
<reference evidence="8" key="1">
    <citation type="submission" date="2015-11" db="EMBL/GenBank/DDBJ databases">
        <authorList>
            <consortium name="Cross-ministerial Strategic Innovation Promotion Program (SIP) consortium"/>
            <person name="Tomihama T."/>
            <person name="Ikenaga M."/>
            <person name="Sakai M."/>
            <person name="Okubo T."/>
            <person name="Ikeda S."/>
        </authorList>
    </citation>
    <scope>NUCLEOTIDE SEQUENCE [LARGE SCALE GENOMIC DNA]</scope>
    <source>
        <strain evidence="8">S58</strain>
    </source>
</reference>
<dbReference type="GO" id="GO:0035657">
    <property type="term" value="C:eRF1 methyltransferase complex"/>
    <property type="evidence" value="ECO:0007669"/>
    <property type="project" value="TreeGrafter"/>
</dbReference>
<dbReference type="InterPro" id="IPR052190">
    <property type="entry name" value="Euk-Arch_PrmC-MTase"/>
</dbReference>
<feature type="domain" description="Methyltransferase small" evidence="6">
    <location>
        <begin position="9"/>
        <end position="111"/>
    </location>
</feature>
<dbReference type="EMBL" id="BCMM01000016">
    <property type="protein sequence ID" value="GAQ63350.1"/>
    <property type="molecule type" value="Genomic_DNA"/>
</dbReference>
<dbReference type="CDD" id="cd02440">
    <property type="entry name" value="AdoMet_MTases"/>
    <property type="match status" value="1"/>
</dbReference>
<dbReference type="PANTHER" id="PTHR45875">
    <property type="entry name" value="METHYLTRANSFERASE N6AMT1"/>
    <property type="match status" value="1"/>
</dbReference>
<evidence type="ECO:0000313" key="7">
    <source>
        <dbReference type="EMBL" id="GAQ63350.1"/>
    </source>
</evidence>
<dbReference type="GO" id="GO:0008276">
    <property type="term" value="F:protein methyltransferase activity"/>
    <property type="evidence" value="ECO:0007669"/>
    <property type="project" value="TreeGrafter"/>
</dbReference>
<dbReference type="AlphaFoldDB" id="A0A117EE14"/>
<keyword evidence="2 7" id="KW-0489">Methyltransferase</keyword>
<organism evidence="7 8">
    <name type="scientific">Streptomyces scabiei</name>
    <dbReference type="NCBI Taxonomy" id="1930"/>
    <lineage>
        <taxon>Bacteria</taxon>
        <taxon>Bacillati</taxon>
        <taxon>Actinomycetota</taxon>
        <taxon>Actinomycetes</taxon>
        <taxon>Kitasatosporales</taxon>
        <taxon>Streptomycetaceae</taxon>
        <taxon>Streptomyces</taxon>
    </lineage>
</organism>
<dbReference type="GO" id="GO:0032259">
    <property type="term" value="P:methylation"/>
    <property type="evidence" value="ECO:0007669"/>
    <property type="project" value="UniProtKB-KW"/>
</dbReference>
<feature type="region of interest" description="Disordered" evidence="5">
    <location>
        <begin position="110"/>
        <end position="140"/>
    </location>
</feature>
<dbReference type="PROSITE" id="PS00092">
    <property type="entry name" value="N6_MTASE"/>
    <property type="match status" value="1"/>
</dbReference>
<evidence type="ECO:0000313" key="8">
    <source>
        <dbReference type="Proteomes" id="UP000067448"/>
    </source>
</evidence>